<evidence type="ECO:0000256" key="2">
    <source>
        <dbReference type="ARBA" id="ARBA00022630"/>
    </source>
</evidence>
<dbReference type="PANTHER" id="PTHR13789">
    <property type="entry name" value="MONOOXYGENASE"/>
    <property type="match status" value="1"/>
</dbReference>
<sequence>MNGTHTKFTNGDIGEEKPLKVLIAGGGIGGLSAAIFLRQAGHTVEIFESSRFASETGAAIHIPSNVNGLLRRMGLIPEDHGANQCEWVSEYRPNGEQVFLKDVRMLSKVFPYPWQLIHRVDLHNALKAIATSSEGKGTPAILHLRSRVASVDVASTSLTLEDGTSHSGDLIIGADGVHSKIRGALIKDLPPPEPSGSSAFRFLIPIETIRSDPKTAHFAERDGELRLLYGGDRRIVVYPCKQNTSLNFVALHPDEESEASAEEWDQSASKETMLHCFRSYPEDVKAVLAKAAPEGINLWKLLDHDELGRQNWVHGNIALLGDAAHAFLPHQGQGGAQAIEDAAAFGALFPFGTRTEDIPKRLEMYIQARYDRATLVQDVTRQSAFKTSRGKHGGMVMNPMQFTELNFNHDAFDNAHGILLRELRKAAAYQRMPLSFGPTPSPRQDLNGRARTLGKHNYRTSFVTFKTHKSYLNTLLPSNEFVISSQGSWATATFSVSKLGNLAWLGARGYSFFGLYIHDVTHTKEGAGGNADTKEAKGDFLPVLFENMADPIITGREEIHFPKVFATLDEQASASSYKLSAGWEGTEFCQMSLDGLSESVDAESVLQAPVLTCSSNVSSDEKGTTETLSCFSSPALPSQQGEKRWKAASAKIKFTDLEGKELELAFPTLANIVKGLRGIKIVEILNAGVQAFDYSNVSN</sequence>
<name>A0A8H7T6V2_9HELO</name>
<evidence type="ECO:0000259" key="6">
    <source>
        <dbReference type="Pfam" id="PF01494"/>
    </source>
</evidence>
<dbReference type="GO" id="GO:0071949">
    <property type="term" value="F:FAD binding"/>
    <property type="evidence" value="ECO:0007669"/>
    <property type="project" value="InterPro"/>
</dbReference>
<dbReference type="InterPro" id="IPR050493">
    <property type="entry name" value="FAD-dep_Monooxygenase_BioMet"/>
</dbReference>
<feature type="domain" description="FAD-binding" evidence="6">
    <location>
        <begin position="20"/>
        <end position="377"/>
    </location>
</feature>
<gene>
    <name evidence="7" type="ORF">IFR04_012364</name>
</gene>
<evidence type="ECO:0000256" key="4">
    <source>
        <dbReference type="ARBA" id="ARBA00023002"/>
    </source>
</evidence>
<comment type="similarity">
    <text evidence="1">Belongs to the paxM FAD-dependent monooxygenase family.</text>
</comment>
<dbReference type="EMBL" id="JAFJYH010000261">
    <property type="protein sequence ID" value="KAG4414519.1"/>
    <property type="molecule type" value="Genomic_DNA"/>
</dbReference>
<reference evidence="7" key="1">
    <citation type="submission" date="2021-02" db="EMBL/GenBank/DDBJ databases">
        <title>Genome sequence Cadophora malorum strain M34.</title>
        <authorList>
            <person name="Stefanovic E."/>
            <person name="Vu D."/>
            <person name="Scully C."/>
            <person name="Dijksterhuis J."/>
            <person name="Roader J."/>
            <person name="Houbraken J."/>
        </authorList>
    </citation>
    <scope>NUCLEOTIDE SEQUENCE</scope>
    <source>
        <strain evidence="7">M34</strain>
    </source>
</reference>
<keyword evidence="5" id="KW-0503">Monooxygenase</keyword>
<dbReference type="InterPro" id="IPR002938">
    <property type="entry name" value="FAD-bd"/>
</dbReference>
<evidence type="ECO:0000256" key="1">
    <source>
        <dbReference type="ARBA" id="ARBA00007992"/>
    </source>
</evidence>
<evidence type="ECO:0000256" key="3">
    <source>
        <dbReference type="ARBA" id="ARBA00022827"/>
    </source>
</evidence>
<proteinExistence type="inferred from homology"/>
<dbReference type="Gene3D" id="3.50.50.60">
    <property type="entry name" value="FAD/NAD(P)-binding domain"/>
    <property type="match status" value="1"/>
</dbReference>
<comment type="caution">
    <text evidence="7">The sequence shown here is derived from an EMBL/GenBank/DDBJ whole genome shotgun (WGS) entry which is preliminary data.</text>
</comment>
<dbReference type="InterPro" id="IPR036188">
    <property type="entry name" value="FAD/NAD-bd_sf"/>
</dbReference>
<dbReference type="PRINTS" id="PR00420">
    <property type="entry name" value="RNGMNOXGNASE"/>
</dbReference>
<dbReference type="OrthoDB" id="1047367at2759"/>
<evidence type="ECO:0000256" key="5">
    <source>
        <dbReference type="ARBA" id="ARBA00023033"/>
    </source>
</evidence>
<dbReference type="AlphaFoldDB" id="A0A8H7T6V2"/>
<dbReference type="SUPFAM" id="SSF54373">
    <property type="entry name" value="FAD-linked reductases, C-terminal domain"/>
    <property type="match status" value="1"/>
</dbReference>
<accession>A0A8H7T6V2</accession>
<dbReference type="Proteomes" id="UP000664132">
    <property type="component" value="Unassembled WGS sequence"/>
</dbReference>
<dbReference type="SUPFAM" id="SSF51905">
    <property type="entry name" value="FAD/NAD(P)-binding domain"/>
    <property type="match status" value="1"/>
</dbReference>
<dbReference type="Gene3D" id="2.40.400.10">
    <property type="entry name" value="Acetoacetate decarboxylase-like"/>
    <property type="match status" value="1"/>
</dbReference>
<keyword evidence="8" id="KW-1185">Reference proteome</keyword>
<keyword evidence="3" id="KW-0274">FAD</keyword>
<keyword evidence="4" id="KW-0560">Oxidoreductase</keyword>
<keyword evidence="2" id="KW-0285">Flavoprotein</keyword>
<dbReference type="PANTHER" id="PTHR13789:SF261">
    <property type="entry name" value="HYDROXYLASE, PUTATIVE (AFU_ORTHOLOGUE AFUA_7G00590)-RELATED"/>
    <property type="match status" value="1"/>
</dbReference>
<evidence type="ECO:0000313" key="8">
    <source>
        <dbReference type="Proteomes" id="UP000664132"/>
    </source>
</evidence>
<dbReference type="GO" id="GO:0004497">
    <property type="term" value="F:monooxygenase activity"/>
    <property type="evidence" value="ECO:0007669"/>
    <property type="project" value="UniProtKB-KW"/>
</dbReference>
<protein>
    <recommendedName>
        <fullName evidence="6">FAD-binding domain-containing protein</fullName>
    </recommendedName>
</protein>
<dbReference type="InterPro" id="IPR023375">
    <property type="entry name" value="ADC_dom_sf"/>
</dbReference>
<dbReference type="SUPFAM" id="SSF160104">
    <property type="entry name" value="Acetoacetate decarboxylase-like"/>
    <property type="match status" value="1"/>
</dbReference>
<dbReference type="Pfam" id="PF01494">
    <property type="entry name" value="FAD_binding_3"/>
    <property type="match status" value="1"/>
</dbReference>
<evidence type="ECO:0000313" key="7">
    <source>
        <dbReference type="EMBL" id="KAG4414519.1"/>
    </source>
</evidence>
<organism evidence="7 8">
    <name type="scientific">Cadophora malorum</name>
    <dbReference type="NCBI Taxonomy" id="108018"/>
    <lineage>
        <taxon>Eukaryota</taxon>
        <taxon>Fungi</taxon>
        <taxon>Dikarya</taxon>
        <taxon>Ascomycota</taxon>
        <taxon>Pezizomycotina</taxon>
        <taxon>Leotiomycetes</taxon>
        <taxon>Helotiales</taxon>
        <taxon>Ploettnerulaceae</taxon>
        <taxon>Cadophora</taxon>
    </lineage>
</organism>